<dbReference type="Gene3D" id="1.10.630.10">
    <property type="entry name" value="Cytochrome P450"/>
    <property type="match status" value="1"/>
</dbReference>
<comment type="caution">
    <text evidence="3">The sequence shown here is derived from an EMBL/GenBank/DDBJ whole genome shotgun (WGS) entry which is preliminary data.</text>
</comment>
<keyword evidence="2" id="KW-0560">Oxidoreductase</keyword>
<keyword evidence="4" id="KW-1185">Reference proteome</keyword>
<dbReference type="PROSITE" id="PS00086">
    <property type="entry name" value="CYTOCHROME_P450"/>
    <property type="match status" value="1"/>
</dbReference>
<evidence type="ECO:0000313" key="4">
    <source>
        <dbReference type="Proteomes" id="UP000654471"/>
    </source>
</evidence>
<dbReference type="EMBL" id="BMRP01000080">
    <property type="protein sequence ID" value="GGV02801.1"/>
    <property type="molecule type" value="Genomic_DNA"/>
</dbReference>
<dbReference type="InterPro" id="IPR017972">
    <property type="entry name" value="Cyt_P450_CS"/>
</dbReference>
<name>A0ABQ2VP26_9ACTN</name>
<proteinExistence type="inferred from homology"/>
<dbReference type="RefSeq" id="WP_189308522.1">
    <property type="nucleotide sequence ID" value="NZ_BMRP01000080.1"/>
</dbReference>
<organism evidence="3 4">
    <name type="scientific">Streptomyces albospinus</name>
    <dbReference type="NCBI Taxonomy" id="285515"/>
    <lineage>
        <taxon>Bacteria</taxon>
        <taxon>Bacillati</taxon>
        <taxon>Actinomycetota</taxon>
        <taxon>Actinomycetes</taxon>
        <taxon>Kitasatosporales</taxon>
        <taxon>Streptomycetaceae</taxon>
        <taxon>Streptomyces</taxon>
    </lineage>
</organism>
<dbReference type="PRINTS" id="PR00385">
    <property type="entry name" value="P450"/>
</dbReference>
<dbReference type="PANTHER" id="PTHR46696">
    <property type="entry name" value="P450, PUTATIVE (EUROFUNG)-RELATED"/>
    <property type="match status" value="1"/>
</dbReference>
<evidence type="ECO:0000313" key="3">
    <source>
        <dbReference type="EMBL" id="GGV02801.1"/>
    </source>
</evidence>
<reference evidence="4" key="1">
    <citation type="journal article" date="2019" name="Int. J. Syst. Evol. Microbiol.">
        <title>The Global Catalogue of Microorganisms (GCM) 10K type strain sequencing project: providing services to taxonomists for standard genome sequencing and annotation.</title>
        <authorList>
            <consortium name="The Broad Institute Genomics Platform"/>
            <consortium name="The Broad Institute Genome Sequencing Center for Infectious Disease"/>
            <person name="Wu L."/>
            <person name="Ma J."/>
        </authorList>
    </citation>
    <scope>NUCLEOTIDE SEQUENCE [LARGE SCALE GENOMIC DNA]</scope>
    <source>
        <strain evidence="4">JCM 3399</strain>
    </source>
</reference>
<dbReference type="SUPFAM" id="SSF48264">
    <property type="entry name" value="Cytochrome P450"/>
    <property type="match status" value="1"/>
</dbReference>
<dbReference type="Proteomes" id="UP000654471">
    <property type="component" value="Unassembled WGS sequence"/>
</dbReference>
<protein>
    <submittedName>
        <fullName evidence="3">Cytochrome P450</fullName>
    </submittedName>
</protein>
<sequence length="416" mass="45614">MIDPIDPIEQSPSHEPYPLPATALVHSLDPWPAYDRLLTHPRLYQCQAERTYIVARHADVQQALRHPHLSVGFPMRATRQLFGPTAIDLDGARHRSARHLVSWFSASRMNTWVESAVAPVVDDLAGQITAKAPVDVVAVLGHALPVRVICRVLGLPDEEWPWLRRKLRPIVAYISNQATGLEEALTARLELTSRIEESLAAQLPSTSVLRRLWPDATVKPPPDTTHELTEHMRAVLLLLAAGTATTTMAISNLFWCLLQHPDTWTHVASGQLSPSAVVAESLRLRPPLHSTVRFATRELTLAGTPIPRGSRVQVLLAAANRDPAVFDAPDRWNPHRPARLAPVFGNGPHACAGAQLALSELCLLLDALSQRFGTISPGAPADALQSAPFHHHTSLSVVFHSTPVTAPEHHREEPTP</sequence>
<keyword evidence="2" id="KW-0408">Iron</keyword>
<dbReference type="PANTHER" id="PTHR46696:SF1">
    <property type="entry name" value="CYTOCHROME P450 YJIB-RELATED"/>
    <property type="match status" value="1"/>
</dbReference>
<dbReference type="Pfam" id="PF00067">
    <property type="entry name" value="p450"/>
    <property type="match status" value="1"/>
</dbReference>
<keyword evidence="2" id="KW-0349">Heme</keyword>
<accession>A0ABQ2VP26</accession>
<evidence type="ECO:0000256" key="2">
    <source>
        <dbReference type="RuleBase" id="RU000461"/>
    </source>
</evidence>
<keyword evidence="2" id="KW-0503">Monooxygenase</keyword>
<comment type="similarity">
    <text evidence="1 2">Belongs to the cytochrome P450 family.</text>
</comment>
<dbReference type="InterPro" id="IPR001128">
    <property type="entry name" value="Cyt_P450"/>
</dbReference>
<gene>
    <name evidence="3" type="ORF">GCM10010211_82590</name>
</gene>
<keyword evidence="2" id="KW-0479">Metal-binding</keyword>
<dbReference type="InterPro" id="IPR036396">
    <property type="entry name" value="Cyt_P450_sf"/>
</dbReference>
<dbReference type="InterPro" id="IPR002397">
    <property type="entry name" value="Cyt_P450_B"/>
</dbReference>
<dbReference type="PRINTS" id="PR00359">
    <property type="entry name" value="BP450"/>
</dbReference>
<evidence type="ECO:0000256" key="1">
    <source>
        <dbReference type="ARBA" id="ARBA00010617"/>
    </source>
</evidence>